<keyword evidence="2" id="KW-1185">Reference proteome</keyword>
<accession>A0A1Z4N997</accession>
<evidence type="ECO:0000313" key="2">
    <source>
        <dbReference type="Proteomes" id="UP000218785"/>
    </source>
</evidence>
<dbReference type="RefSeq" id="WP_096582363.1">
    <property type="nucleotide sequence ID" value="NZ_CAWNJS010000001.1"/>
</dbReference>
<dbReference type="Proteomes" id="UP000218785">
    <property type="component" value="Chromosome"/>
</dbReference>
<dbReference type="EMBL" id="AP018248">
    <property type="protein sequence ID" value="BAZ02265.1"/>
    <property type="molecule type" value="Genomic_DNA"/>
</dbReference>
<protein>
    <submittedName>
        <fullName evidence="1">Uncharacterized protein</fullName>
    </submittedName>
</protein>
<proteinExistence type="predicted"/>
<reference evidence="1 2" key="1">
    <citation type="submission" date="2017-06" db="EMBL/GenBank/DDBJ databases">
        <title>Genome sequencing of cyanobaciteial culture collection at National Institute for Environmental Studies (NIES).</title>
        <authorList>
            <person name="Hirose Y."/>
            <person name="Shimura Y."/>
            <person name="Fujisawa T."/>
            <person name="Nakamura Y."/>
            <person name="Kawachi M."/>
        </authorList>
    </citation>
    <scope>NUCLEOTIDE SEQUENCE [LARGE SCALE GENOMIC DNA]</scope>
    <source>
        <strain evidence="1 2">NIES-37</strain>
    </source>
</reference>
<dbReference type="AlphaFoldDB" id="A0A1Z4N997"/>
<dbReference type="KEGG" id="ttq:NIES37_62770"/>
<name>A0A1Z4N997_9CYAN</name>
<evidence type="ECO:0000313" key="1">
    <source>
        <dbReference type="EMBL" id="BAZ02265.1"/>
    </source>
</evidence>
<sequence length="152" mass="17533">MSDEILRQKAIEAIQDIYQEARDKKIKQLAEDYITEQYAPVGQRVYCWEVWDDPDDDLSSYTESGMSAPDEADYYSWSKVTHCEIIKSHISESNDETGEYCVDVHCLIATSEGTQADEDEDEIYDIEPNDHIIYVHIEQDDEGDYCVVGTEE</sequence>
<gene>
    <name evidence="1" type="ORF">NIES37_62770</name>
</gene>
<organism evidence="1 2">
    <name type="scientific">Tolypothrix tenuis PCC 7101</name>
    <dbReference type="NCBI Taxonomy" id="231146"/>
    <lineage>
        <taxon>Bacteria</taxon>
        <taxon>Bacillati</taxon>
        <taxon>Cyanobacteriota</taxon>
        <taxon>Cyanophyceae</taxon>
        <taxon>Nostocales</taxon>
        <taxon>Tolypothrichaceae</taxon>
        <taxon>Tolypothrix</taxon>
    </lineage>
</organism>